<protein>
    <submittedName>
        <fullName evidence="3">Lipoyltransferase and lipoate-protein ligase family protein</fullName>
    </submittedName>
</protein>
<gene>
    <name evidence="3" type="ORF">NT05LM_1136</name>
</gene>
<dbReference type="SUPFAM" id="SSF55681">
    <property type="entry name" value="Class II aaRS and biotin synthetases"/>
    <property type="match status" value="1"/>
</dbReference>
<dbReference type="Pfam" id="PF21948">
    <property type="entry name" value="LplA-B_cat"/>
    <property type="match status" value="1"/>
</dbReference>
<evidence type="ECO:0000313" key="3">
    <source>
        <dbReference type="EMBL" id="EFR88287.1"/>
    </source>
</evidence>
<organism evidence="3 4">
    <name type="scientific">Listeria marthii FSL S4-120</name>
    <dbReference type="NCBI Taxonomy" id="702457"/>
    <lineage>
        <taxon>Bacteria</taxon>
        <taxon>Bacillati</taxon>
        <taxon>Bacillota</taxon>
        <taxon>Bacilli</taxon>
        <taxon>Bacillales</taxon>
        <taxon>Listeriaceae</taxon>
        <taxon>Listeria</taxon>
    </lineage>
</organism>
<reference evidence="3 4" key="1">
    <citation type="journal article" date="2010" name="Microbiol. Resour. Announc.">
        <title>Comparative genomics of the bacterial genus Listeria: Genome evolution is characterized by limited gene acquisition and limited gene loss.</title>
        <authorList>
            <person name="den Bakker H.C."/>
            <person name="Cummings C.A."/>
            <person name="Ferreira V."/>
            <person name="Vatta P."/>
            <person name="Orsi R.H."/>
            <person name="Degoricija L."/>
            <person name="Barker M."/>
            <person name="Petrauskene O."/>
            <person name="Furtado M.R."/>
            <person name="Wiedmann M."/>
        </authorList>
    </citation>
    <scope>NUCLEOTIDE SEQUENCE [LARGE SCALE GENOMIC DNA]</scope>
    <source>
        <strain evidence="3 4">FSL S4-120</strain>
    </source>
</reference>
<accession>A0ABN0BYT0</accession>
<feature type="non-terminal residue" evidence="3">
    <location>
        <position position="99"/>
    </location>
</feature>
<dbReference type="InterPro" id="IPR004143">
    <property type="entry name" value="BPL_LPL_catalytic"/>
</dbReference>
<keyword evidence="3" id="KW-0436">Ligase</keyword>
<dbReference type="PANTHER" id="PTHR12561">
    <property type="entry name" value="LIPOATE-PROTEIN LIGASE"/>
    <property type="match status" value="1"/>
</dbReference>
<evidence type="ECO:0000259" key="2">
    <source>
        <dbReference type="PROSITE" id="PS51733"/>
    </source>
</evidence>
<comment type="pathway">
    <text evidence="1">Protein modification; protein lipoylation via exogenous pathway; protein N(6)-(lipoyl)lysine from lipoate: step 2/2.</text>
</comment>
<proteinExistence type="predicted"/>
<dbReference type="Gene3D" id="3.30.930.10">
    <property type="entry name" value="Bira Bifunctional Protein, Domain 2"/>
    <property type="match status" value="1"/>
</dbReference>
<comment type="caution">
    <text evidence="3">The sequence shown here is derived from an EMBL/GenBank/DDBJ whole genome shotgun (WGS) entry which is preliminary data.</text>
</comment>
<sequence>MYFIDNNNEKDPRINLAVEEFILTELKLDEPVLLFYINKPSIIIGRNQNTVEEIDTEYVEKNDIIVVRRLSGGGAVYHDEGNLNFSFITEDDGDSFHNF</sequence>
<dbReference type="InterPro" id="IPR045864">
    <property type="entry name" value="aa-tRNA-synth_II/BPL/LPL"/>
</dbReference>
<keyword evidence="4" id="KW-1185">Reference proteome</keyword>
<evidence type="ECO:0000256" key="1">
    <source>
        <dbReference type="ARBA" id="ARBA00005085"/>
    </source>
</evidence>
<feature type="domain" description="BPL/LPL catalytic" evidence="2">
    <location>
        <begin position="27"/>
        <end position="99"/>
    </location>
</feature>
<dbReference type="InterPro" id="IPR004562">
    <property type="entry name" value="LipoylTrfase_LipoateP_Ligase"/>
</dbReference>
<dbReference type="Proteomes" id="UP000003412">
    <property type="component" value="Chromosome"/>
</dbReference>
<dbReference type="EMBL" id="ADXF01000481">
    <property type="protein sequence ID" value="EFR88287.1"/>
    <property type="molecule type" value="Genomic_DNA"/>
</dbReference>
<name>A0ABN0BYT0_9LIST</name>
<evidence type="ECO:0000313" key="4">
    <source>
        <dbReference type="Proteomes" id="UP000003412"/>
    </source>
</evidence>
<dbReference type="PROSITE" id="PS51733">
    <property type="entry name" value="BPL_LPL_CATALYTIC"/>
    <property type="match status" value="1"/>
</dbReference>
<dbReference type="PANTHER" id="PTHR12561:SF3">
    <property type="entry name" value="LIPOYLTRANSFERASE 1, MITOCHONDRIAL"/>
    <property type="match status" value="1"/>
</dbReference>
<dbReference type="GO" id="GO:0016874">
    <property type="term" value="F:ligase activity"/>
    <property type="evidence" value="ECO:0007669"/>
    <property type="project" value="UniProtKB-KW"/>
</dbReference>